<evidence type="ECO:0000259" key="4">
    <source>
        <dbReference type="Pfam" id="PF00891"/>
    </source>
</evidence>
<dbReference type="Pfam" id="PF00891">
    <property type="entry name" value="Methyltransf_2"/>
    <property type="match status" value="1"/>
</dbReference>
<proteinExistence type="predicted"/>
<dbReference type="PIRSF" id="PIRSF005739">
    <property type="entry name" value="O-mtase"/>
    <property type="match status" value="1"/>
</dbReference>
<dbReference type="GO" id="GO:0008171">
    <property type="term" value="F:O-methyltransferase activity"/>
    <property type="evidence" value="ECO:0007669"/>
    <property type="project" value="InterPro"/>
</dbReference>
<evidence type="ECO:0000313" key="7">
    <source>
        <dbReference type="Proteomes" id="UP001419268"/>
    </source>
</evidence>
<evidence type="ECO:0000259" key="5">
    <source>
        <dbReference type="Pfam" id="PF08100"/>
    </source>
</evidence>
<dbReference type="SUPFAM" id="SSF46785">
    <property type="entry name" value="Winged helix' DNA-binding domain"/>
    <property type="match status" value="1"/>
</dbReference>
<dbReference type="Gene3D" id="1.10.10.10">
    <property type="entry name" value="Winged helix-like DNA-binding domain superfamily/Winged helix DNA-binding domain"/>
    <property type="match status" value="1"/>
</dbReference>
<organism evidence="6 7">
    <name type="scientific">Stephania cephalantha</name>
    <dbReference type="NCBI Taxonomy" id="152367"/>
    <lineage>
        <taxon>Eukaryota</taxon>
        <taxon>Viridiplantae</taxon>
        <taxon>Streptophyta</taxon>
        <taxon>Embryophyta</taxon>
        <taxon>Tracheophyta</taxon>
        <taxon>Spermatophyta</taxon>
        <taxon>Magnoliopsida</taxon>
        <taxon>Ranunculales</taxon>
        <taxon>Menispermaceae</taxon>
        <taxon>Menispermoideae</taxon>
        <taxon>Cissampelideae</taxon>
        <taxon>Stephania</taxon>
    </lineage>
</organism>
<dbReference type="GO" id="GO:0046983">
    <property type="term" value="F:protein dimerization activity"/>
    <property type="evidence" value="ECO:0007669"/>
    <property type="project" value="InterPro"/>
</dbReference>
<reference evidence="6 7" key="1">
    <citation type="submission" date="2024-01" db="EMBL/GenBank/DDBJ databases">
        <title>Genome assemblies of Stephania.</title>
        <authorList>
            <person name="Yang L."/>
        </authorList>
    </citation>
    <scope>NUCLEOTIDE SEQUENCE [LARGE SCALE GENOMIC DNA]</scope>
    <source>
        <strain evidence="6">JXDWG</strain>
        <tissue evidence="6">Leaf</tissue>
    </source>
</reference>
<evidence type="ECO:0000256" key="2">
    <source>
        <dbReference type="ARBA" id="ARBA00022679"/>
    </source>
</evidence>
<dbReference type="Pfam" id="PF08100">
    <property type="entry name" value="Dimerisation"/>
    <property type="match status" value="1"/>
</dbReference>
<dbReference type="InterPro" id="IPR012967">
    <property type="entry name" value="COMT_dimerisation"/>
</dbReference>
<feature type="domain" description="O-methyltransferase C-terminal" evidence="4">
    <location>
        <begin position="128"/>
        <end position="336"/>
    </location>
</feature>
<evidence type="ECO:0000313" key="6">
    <source>
        <dbReference type="EMBL" id="KAK9158714.1"/>
    </source>
</evidence>
<protein>
    <recommendedName>
        <fullName evidence="8">O-methyltransferase</fullName>
    </recommendedName>
</protein>
<dbReference type="InterPro" id="IPR001077">
    <property type="entry name" value="COMT_C"/>
</dbReference>
<keyword evidence="3" id="KW-0949">S-adenosyl-L-methionine</keyword>
<dbReference type="PROSITE" id="PS51683">
    <property type="entry name" value="SAM_OMT_II"/>
    <property type="match status" value="1"/>
</dbReference>
<dbReference type="CDD" id="cd02440">
    <property type="entry name" value="AdoMet_MTases"/>
    <property type="match status" value="1"/>
</dbReference>
<dbReference type="Gene3D" id="3.40.50.150">
    <property type="entry name" value="Vaccinia Virus protein VP39"/>
    <property type="match status" value="1"/>
</dbReference>
<dbReference type="Proteomes" id="UP001419268">
    <property type="component" value="Unassembled WGS sequence"/>
</dbReference>
<gene>
    <name evidence="6" type="ORF">Scep_005288</name>
</gene>
<keyword evidence="7" id="KW-1185">Reference proteome</keyword>
<dbReference type="InterPro" id="IPR029063">
    <property type="entry name" value="SAM-dependent_MTases_sf"/>
</dbReference>
<evidence type="ECO:0000256" key="3">
    <source>
        <dbReference type="ARBA" id="ARBA00022691"/>
    </source>
</evidence>
<keyword evidence="2" id="KW-0808">Transferase</keyword>
<feature type="domain" description="O-methyltransferase dimerisation" evidence="5">
    <location>
        <begin position="21"/>
        <end position="105"/>
    </location>
</feature>
<evidence type="ECO:0000256" key="1">
    <source>
        <dbReference type="ARBA" id="ARBA00022603"/>
    </source>
</evidence>
<dbReference type="SUPFAM" id="SSF53335">
    <property type="entry name" value="S-adenosyl-L-methionine-dependent methyltransferases"/>
    <property type="match status" value="1"/>
</dbReference>
<dbReference type="AlphaFoldDB" id="A0AAP0KWX9"/>
<keyword evidence="1" id="KW-0489">Methyltransferase</keyword>
<dbReference type="InterPro" id="IPR036388">
    <property type="entry name" value="WH-like_DNA-bd_sf"/>
</dbReference>
<dbReference type="InterPro" id="IPR016461">
    <property type="entry name" value="COMT-like"/>
</dbReference>
<sequence length="354" mass="39454">MSDNNTASDRERRNESRLKILELANMISVPMALNAVVRLNVPNSMAHHSTPISAADLLRLTPAADPDNLQRLLRLLASHGVFAEHLSNGGLRKYSLTDVGRTLVSDESGLSYSEYVLQHHQEALVRAWPLLDSAVADPSEEPFVRANGTPAYAFYGDNPEMNELMQRAMAGVSVPFMKAFLEIYHGFDGVRRIVDVGGSSGDCLRLILEKHRGITDAVNFDLPEVVAKAPNIDGVTHVGGDMFKAIPQGDAIFMKWVLTTWTDDECKTIMKKCYETLPKEGKLIACEPVLPHESDDSPRTRALLAADIFVMTIYRTKGKHRTEEDFRQLGISTGFSSFRAIYIDHFYTVLEFIK</sequence>
<comment type="caution">
    <text evidence="6">The sequence shown here is derived from an EMBL/GenBank/DDBJ whole genome shotgun (WGS) entry which is preliminary data.</text>
</comment>
<dbReference type="PANTHER" id="PTHR11746">
    <property type="entry name" value="O-METHYLTRANSFERASE"/>
    <property type="match status" value="1"/>
</dbReference>
<dbReference type="InterPro" id="IPR036390">
    <property type="entry name" value="WH_DNA-bd_sf"/>
</dbReference>
<dbReference type="GO" id="GO:0032259">
    <property type="term" value="P:methylation"/>
    <property type="evidence" value="ECO:0007669"/>
    <property type="project" value="UniProtKB-KW"/>
</dbReference>
<dbReference type="EMBL" id="JBBNAG010000002">
    <property type="protein sequence ID" value="KAK9158714.1"/>
    <property type="molecule type" value="Genomic_DNA"/>
</dbReference>
<evidence type="ECO:0008006" key="8">
    <source>
        <dbReference type="Google" id="ProtNLM"/>
    </source>
</evidence>
<name>A0AAP0KWX9_9MAGN</name>
<accession>A0AAP0KWX9</accession>